<dbReference type="Gene3D" id="1.10.1660.10">
    <property type="match status" value="1"/>
</dbReference>
<dbReference type="InterPro" id="IPR047057">
    <property type="entry name" value="MerR_fam"/>
</dbReference>
<name>A0ABN1DV05_9ACTN</name>
<protein>
    <submittedName>
        <fullName evidence="3">MerR family transcriptional regulator</fullName>
    </submittedName>
</protein>
<reference evidence="3 4" key="1">
    <citation type="journal article" date="2019" name="Int. J. Syst. Evol. Microbiol.">
        <title>The Global Catalogue of Microorganisms (GCM) 10K type strain sequencing project: providing services to taxonomists for standard genome sequencing and annotation.</title>
        <authorList>
            <consortium name="The Broad Institute Genomics Platform"/>
            <consortium name="The Broad Institute Genome Sequencing Center for Infectious Disease"/>
            <person name="Wu L."/>
            <person name="Ma J."/>
        </authorList>
    </citation>
    <scope>NUCLEOTIDE SEQUENCE [LARGE SCALE GENOMIC DNA]</scope>
    <source>
        <strain evidence="3 4">JCM 10667</strain>
    </source>
</reference>
<keyword evidence="1" id="KW-0238">DNA-binding</keyword>
<dbReference type="PROSITE" id="PS50937">
    <property type="entry name" value="HTH_MERR_2"/>
    <property type="match status" value="1"/>
</dbReference>
<comment type="caution">
    <text evidence="3">The sequence shown here is derived from an EMBL/GenBank/DDBJ whole genome shotgun (WGS) entry which is preliminary data.</text>
</comment>
<evidence type="ECO:0000313" key="4">
    <source>
        <dbReference type="Proteomes" id="UP001501427"/>
    </source>
</evidence>
<dbReference type="SMART" id="SM00422">
    <property type="entry name" value="HTH_MERR"/>
    <property type="match status" value="1"/>
</dbReference>
<gene>
    <name evidence="3" type="ORF">GCM10009546_13540</name>
</gene>
<dbReference type="SUPFAM" id="SSF46955">
    <property type="entry name" value="Putative DNA-binding domain"/>
    <property type="match status" value="1"/>
</dbReference>
<dbReference type="PANTHER" id="PTHR30204:SF93">
    <property type="entry name" value="HTH MERR-TYPE DOMAIN-CONTAINING PROTEIN"/>
    <property type="match status" value="1"/>
</dbReference>
<keyword evidence="4" id="KW-1185">Reference proteome</keyword>
<dbReference type="PANTHER" id="PTHR30204">
    <property type="entry name" value="REDOX-CYCLING DRUG-SENSING TRANSCRIPTIONAL ACTIVATOR SOXR"/>
    <property type="match status" value="1"/>
</dbReference>
<organism evidence="3 4">
    <name type="scientific">Actinomadura livida</name>
    <dbReference type="NCBI Taxonomy" id="79909"/>
    <lineage>
        <taxon>Bacteria</taxon>
        <taxon>Bacillati</taxon>
        <taxon>Actinomycetota</taxon>
        <taxon>Actinomycetes</taxon>
        <taxon>Streptosporangiales</taxon>
        <taxon>Thermomonosporaceae</taxon>
        <taxon>Actinomadura</taxon>
    </lineage>
</organism>
<evidence type="ECO:0000256" key="1">
    <source>
        <dbReference type="ARBA" id="ARBA00023125"/>
    </source>
</evidence>
<dbReference type="Pfam" id="PF13411">
    <property type="entry name" value="MerR_1"/>
    <property type="match status" value="1"/>
</dbReference>
<proteinExistence type="predicted"/>
<dbReference type="Proteomes" id="UP001501427">
    <property type="component" value="Unassembled WGS sequence"/>
</dbReference>
<evidence type="ECO:0000259" key="2">
    <source>
        <dbReference type="PROSITE" id="PS50937"/>
    </source>
</evidence>
<accession>A0ABN1DV05</accession>
<feature type="domain" description="HTH merR-type" evidence="2">
    <location>
        <begin position="10"/>
        <end position="79"/>
    </location>
</feature>
<dbReference type="EMBL" id="BAAAHD010000012">
    <property type="protein sequence ID" value="GAA0552828.1"/>
    <property type="molecule type" value="Genomic_DNA"/>
</dbReference>
<dbReference type="InterPro" id="IPR009061">
    <property type="entry name" value="DNA-bd_dom_put_sf"/>
</dbReference>
<dbReference type="InterPro" id="IPR000551">
    <property type="entry name" value="MerR-type_HTH_dom"/>
</dbReference>
<sequence length="317" mass="34893">MVDGMAGDTQYTIGELARRTGLSVRTIRFYSDAGVVPATSRTAAGYRLYDVAAVARLDLVRTLRDLGVDLGTVRRVLDREIGVGEVAAAHAEALDVQIRTLRLRRAVLRAVAKRASSPEEIELMHKLARLSDEERRRIITDFIDESFAGLAVDPAFEERMRSALPELPDDPEPEQVDAWVELAELVGDPDFRATVRRMAEAQAAELGRGSYPDDPARLGQLTGEKISAAIADGIEPGSDAARPIVDEVAAAYADAYGAADGPEFRRDLRERTEIGTDPRAERYWQLLAVINGWEAWPAMTPSFQWLIEALRSHESPA</sequence>
<dbReference type="CDD" id="cd00592">
    <property type="entry name" value="HTH_MerR-like"/>
    <property type="match status" value="1"/>
</dbReference>
<evidence type="ECO:0000313" key="3">
    <source>
        <dbReference type="EMBL" id="GAA0552828.1"/>
    </source>
</evidence>
<dbReference type="PRINTS" id="PR00040">
    <property type="entry name" value="HTHMERR"/>
</dbReference>